<dbReference type="AlphaFoldDB" id="A0A239W3Y7"/>
<evidence type="ECO:0000256" key="2">
    <source>
        <dbReference type="ARBA" id="ARBA00008537"/>
    </source>
</evidence>
<dbReference type="InterPro" id="IPR020846">
    <property type="entry name" value="MFS_dom"/>
</dbReference>
<keyword evidence="7 9" id="KW-0472">Membrane</keyword>
<dbReference type="SUPFAM" id="SSF103473">
    <property type="entry name" value="MFS general substrate transporter"/>
    <property type="match status" value="2"/>
</dbReference>
<keyword evidence="3" id="KW-0813">Transport</keyword>
<dbReference type="Pfam" id="PF07690">
    <property type="entry name" value="MFS_1"/>
    <property type="match status" value="1"/>
</dbReference>
<evidence type="ECO:0000259" key="10">
    <source>
        <dbReference type="PROSITE" id="PS50850"/>
    </source>
</evidence>
<feature type="transmembrane region" description="Helical" evidence="9">
    <location>
        <begin position="393"/>
        <end position="411"/>
    </location>
</feature>
<feature type="transmembrane region" description="Helical" evidence="9">
    <location>
        <begin position="134"/>
        <end position="151"/>
    </location>
</feature>
<evidence type="ECO:0000256" key="6">
    <source>
        <dbReference type="ARBA" id="ARBA00022989"/>
    </source>
</evidence>
<dbReference type="InterPro" id="IPR036259">
    <property type="entry name" value="MFS_trans_sf"/>
</dbReference>
<evidence type="ECO:0000256" key="3">
    <source>
        <dbReference type="ARBA" id="ARBA00022448"/>
    </source>
</evidence>
<dbReference type="PROSITE" id="PS50850">
    <property type="entry name" value="MFS"/>
    <property type="match status" value="1"/>
</dbReference>
<evidence type="ECO:0000313" key="12">
    <source>
        <dbReference type="Proteomes" id="UP000215332"/>
    </source>
</evidence>
<feature type="transmembrane region" description="Helical" evidence="9">
    <location>
        <begin position="362"/>
        <end position="381"/>
    </location>
</feature>
<feature type="transmembrane region" description="Helical" evidence="9">
    <location>
        <begin position="490"/>
        <end position="508"/>
    </location>
</feature>
<dbReference type="PANTHER" id="PTHR42718">
    <property type="entry name" value="MAJOR FACILITATOR SUPERFAMILY MULTIDRUG TRANSPORTER MFSC"/>
    <property type="match status" value="1"/>
</dbReference>
<feature type="transmembrane region" description="Helical" evidence="9">
    <location>
        <begin position="528"/>
        <end position="547"/>
    </location>
</feature>
<dbReference type="KEGG" id="cgrn:4412665_00209"/>
<dbReference type="eggNOG" id="COG0477">
    <property type="taxonomic scope" value="Bacteria"/>
</dbReference>
<evidence type="ECO:0000313" key="11">
    <source>
        <dbReference type="EMBL" id="SNV28909.1"/>
    </source>
</evidence>
<protein>
    <submittedName>
        <fullName evidence="11">High-copy suppressor of rspA</fullName>
    </submittedName>
</protein>
<comment type="subcellular location">
    <subcellularLocation>
        <location evidence="1">Cell membrane</location>
        <topology evidence="1">Multi-pass membrane protein</topology>
    </subcellularLocation>
</comment>
<evidence type="ECO:0000256" key="1">
    <source>
        <dbReference type="ARBA" id="ARBA00004651"/>
    </source>
</evidence>
<feature type="domain" description="Major facilitator superfamily (MFS) profile" evidence="10">
    <location>
        <begin position="97"/>
        <end position="549"/>
    </location>
</feature>
<evidence type="ECO:0000256" key="5">
    <source>
        <dbReference type="ARBA" id="ARBA00022692"/>
    </source>
</evidence>
<dbReference type="GO" id="GO:0022857">
    <property type="term" value="F:transmembrane transporter activity"/>
    <property type="evidence" value="ECO:0007669"/>
    <property type="project" value="InterPro"/>
</dbReference>
<keyword evidence="6 9" id="KW-1133">Transmembrane helix</keyword>
<dbReference type="GO" id="GO:0005886">
    <property type="term" value="C:plasma membrane"/>
    <property type="evidence" value="ECO:0007669"/>
    <property type="project" value="UniProtKB-SubCell"/>
</dbReference>
<keyword evidence="5 9" id="KW-0812">Transmembrane</keyword>
<dbReference type="PRINTS" id="PR01036">
    <property type="entry name" value="TCRTETB"/>
</dbReference>
<dbReference type="PANTHER" id="PTHR42718:SF42">
    <property type="entry name" value="EXPORT PROTEIN"/>
    <property type="match status" value="1"/>
</dbReference>
<dbReference type="InterPro" id="IPR011701">
    <property type="entry name" value="MFS"/>
</dbReference>
<comment type="similarity">
    <text evidence="2">Belongs to the major facilitator superfamily. EmrB family.</text>
</comment>
<evidence type="ECO:0000256" key="9">
    <source>
        <dbReference type="SAM" id="Phobius"/>
    </source>
</evidence>
<dbReference type="FunFam" id="1.20.1720.10:FF:000021">
    <property type="entry name" value="Drug resistance transporter, EmrB/QacA subfamily"/>
    <property type="match status" value="1"/>
</dbReference>
<feature type="transmembrane region" description="Helical" evidence="9">
    <location>
        <begin position="163"/>
        <end position="188"/>
    </location>
</feature>
<feature type="transmembrane region" description="Helical" evidence="9">
    <location>
        <begin position="220"/>
        <end position="239"/>
    </location>
</feature>
<gene>
    <name evidence="11" type="primary">hsrA</name>
    <name evidence="11" type="ORF">SAMEA4412665_00209</name>
</gene>
<feature type="transmembrane region" description="Helical" evidence="9">
    <location>
        <begin position="194"/>
        <end position="213"/>
    </location>
</feature>
<feature type="transmembrane region" description="Helical" evidence="9">
    <location>
        <begin position="281"/>
        <end position="300"/>
    </location>
</feature>
<evidence type="ECO:0000256" key="4">
    <source>
        <dbReference type="ARBA" id="ARBA00022475"/>
    </source>
</evidence>
<dbReference type="Gene3D" id="1.20.1250.20">
    <property type="entry name" value="MFS general substrate transporter like domains"/>
    <property type="match status" value="1"/>
</dbReference>
<feature type="region of interest" description="Disordered" evidence="8">
    <location>
        <begin position="1"/>
        <end position="79"/>
    </location>
</feature>
<dbReference type="Gene3D" id="1.20.1720.10">
    <property type="entry name" value="Multidrug resistance protein D"/>
    <property type="match status" value="1"/>
</dbReference>
<feature type="transmembrane region" description="Helical" evidence="9">
    <location>
        <begin position="448"/>
        <end position="469"/>
    </location>
</feature>
<dbReference type="NCBIfam" id="TIGR00711">
    <property type="entry name" value="efflux_EmrB"/>
    <property type="match status" value="1"/>
</dbReference>
<dbReference type="CDD" id="cd17503">
    <property type="entry name" value="MFS_LmrB_MDR_like"/>
    <property type="match status" value="1"/>
</dbReference>
<feature type="transmembrane region" description="Helical" evidence="9">
    <location>
        <begin position="306"/>
        <end position="334"/>
    </location>
</feature>
<organism evidence="11 12">
    <name type="scientific">Cutibacterium granulosum</name>
    <dbReference type="NCBI Taxonomy" id="33011"/>
    <lineage>
        <taxon>Bacteria</taxon>
        <taxon>Bacillati</taxon>
        <taxon>Actinomycetota</taxon>
        <taxon>Actinomycetes</taxon>
        <taxon>Propionibacteriales</taxon>
        <taxon>Propionibacteriaceae</taxon>
        <taxon>Cutibacterium</taxon>
    </lineage>
</organism>
<feature type="compositionally biased region" description="Basic and acidic residues" evidence="8">
    <location>
        <begin position="26"/>
        <end position="36"/>
    </location>
</feature>
<evidence type="ECO:0000256" key="8">
    <source>
        <dbReference type="SAM" id="MobiDB-lite"/>
    </source>
</evidence>
<sequence>MPSEPSPATDPTHPNRHPGPGDSDAPSERGPRRQHDPAQNPDPTRKPNGIQGPEPTQDSRRGPGLRDAVPEQGLGRSHDLALDSDGKVVTEKRAWQALRALLIGFFMILVDATIVTTAMPAIIHNLHTDLDGGVWVTSAYLLTYAVPLLISGRLGDRFGTRNIYAIGMTIFTLASLACGLSGTIGMLITCRAVQGIGAALMAPQSMTLITQLFPPRIRGAAMGVWGGVAGVAGFVGPILGGVLVDSLGWEWIFLVNVPIGVIGLWRALVAVPVMPRTAAKLDWWGMILSGIAMSLIVFGIQEGQTYDWGVITGIISVPLLIALGVVFLGLFVWYERRMERRDAQPLVPLGLFRNRNFTLGNAAIFFVGANVSSFSLITALYLQTACGLTPTKAALLLATTAVATAICSPFAGRILQRRRSGRIGLVGTLTVTACSLLWFLLMTPTTPLWVFSLIGAVMGAGSSFVWSPVSLTTTHDLRLDVAGAGSGVNNAIRQVGSVLGSALIAAVMDWRLVATHGDLSRGFGQSMLVPAIEMGLAALVVAFFADFKASSD</sequence>
<name>A0A239W3Y7_9ACTN</name>
<dbReference type="Proteomes" id="UP000215332">
    <property type="component" value="Chromosome 1"/>
</dbReference>
<feature type="transmembrane region" description="Helical" evidence="9">
    <location>
        <begin position="100"/>
        <end position="122"/>
    </location>
</feature>
<dbReference type="EMBL" id="LT906441">
    <property type="protein sequence ID" value="SNV28909.1"/>
    <property type="molecule type" value="Genomic_DNA"/>
</dbReference>
<dbReference type="InterPro" id="IPR004638">
    <property type="entry name" value="EmrB-like"/>
</dbReference>
<keyword evidence="4" id="KW-1003">Cell membrane</keyword>
<reference evidence="11 12" key="1">
    <citation type="submission" date="2017-06" db="EMBL/GenBank/DDBJ databases">
        <authorList>
            <consortium name="Pathogen Informatics"/>
        </authorList>
    </citation>
    <scope>NUCLEOTIDE SEQUENCE [LARGE SCALE GENOMIC DNA]</scope>
    <source>
        <strain evidence="11 12">NCTC11865</strain>
    </source>
</reference>
<feature type="transmembrane region" description="Helical" evidence="9">
    <location>
        <begin position="423"/>
        <end position="442"/>
    </location>
</feature>
<proteinExistence type="inferred from homology"/>
<accession>A0A239W3Y7</accession>
<evidence type="ECO:0000256" key="7">
    <source>
        <dbReference type="ARBA" id="ARBA00023136"/>
    </source>
</evidence>
<feature type="transmembrane region" description="Helical" evidence="9">
    <location>
        <begin position="251"/>
        <end position="269"/>
    </location>
</feature>